<reference evidence="4" key="1">
    <citation type="submission" date="2020-11" db="EMBL/GenBank/DDBJ databases">
        <title>Sequencing the genomes of 1000 actinobacteria strains.</title>
        <authorList>
            <person name="Klenk H.-P."/>
        </authorList>
    </citation>
    <scope>NUCLEOTIDE SEQUENCE</scope>
    <source>
        <strain evidence="4">DSM 45356</strain>
    </source>
</reference>
<name>A0A8J7GU75_9ACTN</name>
<dbReference type="PANTHER" id="PTHR13774:SF39">
    <property type="entry name" value="BIOSYNTHESIS PROTEIN, PUTATIVE-RELATED"/>
    <property type="match status" value="1"/>
</dbReference>
<gene>
    <name evidence="4" type="ORF">IW245_004733</name>
</gene>
<dbReference type="PANTHER" id="PTHR13774">
    <property type="entry name" value="PHENAZINE BIOSYNTHESIS PROTEIN"/>
    <property type="match status" value="1"/>
</dbReference>
<comment type="similarity">
    <text evidence="1">Belongs to the PhzF family.</text>
</comment>
<dbReference type="NCBIfam" id="TIGR00654">
    <property type="entry name" value="PhzF_family"/>
    <property type="match status" value="1"/>
</dbReference>
<keyword evidence="2" id="KW-0413">Isomerase</keyword>
<feature type="active site" evidence="3">
    <location>
        <position position="43"/>
    </location>
</feature>
<dbReference type="EMBL" id="JADOUF010000001">
    <property type="protein sequence ID" value="MBG6138539.1"/>
    <property type="molecule type" value="Genomic_DNA"/>
</dbReference>
<dbReference type="SUPFAM" id="SSF54506">
    <property type="entry name" value="Diaminopimelate epimerase-like"/>
    <property type="match status" value="1"/>
</dbReference>
<dbReference type="Proteomes" id="UP000622552">
    <property type="component" value="Unassembled WGS sequence"/>
</dbReference>
<dbReference type="Gene3D" id="3.10.310.10">
    <property type="entry name" value="Diaminopimelate Epimerase, Chain A, domain 1"/>
    <property type="match status" value="2"/>
</dbReference>
<dbReference type="RefSeq" id="WP_197005284.1">
    <property type="nucleotide sequence ID" value="NZ_BONS01000025.1"/>
</dbReference>
<evidence type="ECO:0000256" key="2">
    <source>
        <dbReference type="ARBA" id="ARBA00023235"/>
    </source>
</evidence>
<sequence>MTVLRYAAFTRDPAAGNPAGVVLDADLTDAEMLAIAAEVGYSETAFLTRAADGWTVRYFSPKAEVPFCGHATIASAVAVAERVGPGPMLFHTQAGEIPVVTSLDADGQLTATLTSVPPTVAEVPDADLAEALAALGWSPEDLDAALPPRIGFAGARHLILAAATRDRLAKLDYDFERLRNLMLWRDWTTVKLVWRAAETEFHVRDAFPVGGVVEDPATGASAAALGGYLRALGLIQPPVRLSIHQGEDLGRPGHLTVDVPEGTGGIRVTGNAVAMG</sequence>
<dbReference type="PIRSF" id="PIRSF016184">
    <property type="entry name" value="PhzC_PhzF"/>
    <property type="match status" value="1"/>
</dbReference>
<dbReference type="Pfam" id="PF02567">
    <property type="entry name" value="PhzC-PhzF"/>
    <property type="match status" value="1"/>
</dbReference>
<dbReference type="GO" id="GO:0005737">
    <property type="term" value="C:cytoplasm"/>
    <property type="evidence" value="ECO:0007669"/>
    <property type="project" value="TreeGrafter"/>
</dbReference>
<proteinExistence type="inferred from homology"/>
<comment type="caution">
    <text evidence="4">The sequence shown here is derived from an EMBL/GenBank/DDBJ whole genome shotgun (WGS) entry which is preliminary data.</text>
</comment>
<keyword evidence="5" id="KW-1185">Reference proteome</keyword>
<organism evidence="4 5">
    <name type="scientific">Longispora fulva</name>
    <dbReference type="NCBI Taxonomy" id="619741"/>
    <lineage>
        <taxon>Bacteria</taxon>
        <taxon>Bacillati</taxon>
        <taxon>Actinomycetota</taxon>
        <taxon>Actinomycetes</taxon>
        <taxon>Micromonosporales</taxon>
        <taxon>Micromonosporaceae</taxon>
        <taxon>Longispora</taxon>
    </lineage>
</organism>
<dbReference type="GO" id="GO:0016853">
    <property type="term" value="F:isomerase activity"/>
    <property type="evidence" value="ECO:0007669"/>
    <property type="project" value="UniProtKB-KW"/>
</dbReference>
<evidence type="ECO:0000313" key="5">
    <source>
        <dbReference type="Proteomes" id="UP000622552"/>
    </source>
</evidence>
<evidence type="ECO:0000256" key="3">
    <source>
        <dbReference type="PIRSR" id="PIRSR016184-1"/>
    </source>
</evidence>
<accession>A0A8J7GU75</accession>
<protein>
    <submittedName>
        <fullName evidence="4">PhzF family phenazine biosynthesis protein</fullName>
    </submittedName>
</protein>
<evidence type="ECO:0000256" key="1">
    <source>
        <dbReference type="ARBA" id="ARBA00008270"/>
    </source>
</evidence>
<evidence type="ECO:0000313" key="4">
    <source>
        <dbReference type="EMBL" id="MBG6138539.1"/>
    </source>
</evidence>
<dbReference type="InterPro" id="IPR003719">
    <property type="entry name" value="Phenazine_PhzF-like"/>
</dbReference>
<dbReference type="AlphaFoldDB" id="A0A8J7GU75"/>